<gene>
    <name evidence="2" type="ORF">RFI_37129</name>
</gene>
<accession>X6LG23</accession>
<keyword evidence="1" id="KW-0472">Membrane</keyword>
<keyword evidence="1" id="KW-1133">Transmembrane helix</keyword>
<dbReference type="PANTHER" id="PTHR31051:SF1">
    <property type="entry name" value="PROTEASOME ASSEMBLY CHAPERONE 3"/>
    <property type="match status" value="1"/>
</dbReference>
<dbReference type="EMBL" id="ASPP01041361">
    <property type="protein sequence ID" value="ETO00316.1"/>
    <property type="molecule type" value="Genomic_DNA"/>
</dbReference>
<dbReference type="Pfam" id="PF10178">
    <property type="entry name" value="PAC3"/>
    <property type="match status" value="1"/>
</dbReference>
<dbReference type="Gene3D" id="3.30.230.90">
    <property type="match status" value="1"/>
</dbReference>
<dbReference type="AlphaFoldDB" id="X6LG23"/>
<sequence>MEQNRVMVYIAQRLRKFAATKLAHCHHVQEEPKPPDNEPNKNVKILLNTMKSESDGSIFSLTFPSPRSKIVPQSIHEELTTPRFSTKEVDEEEYNKVLIRSPRNNDFCFIISKKLKTAILFLFKENTKFVIFLVHSLFELLTFFLTMFNNICLLISFTVEGFEFEIHYILFKLIFYGSPFSTNKANSEFEFLTRNFGDRVCVIITEKGRIGQIVSATAKRNPTNGNYYYKIEQILGVESDLVNIIARRLIEEIEESLHKPLVLMCAFDKNTPLDTAKEILQYVNSIKLW</sequence>
<organism evidence="2 3">
    <name type="scientific">Reticulomyxa filosa</name>
    <dbReference type="NCBI Taxonomy" id="46433"/>
    <lineage>
        <taxon>Eukaryota</taxon>
        <taxon>Sar</taxon>
        <taxon>Rhizaria</taxon>
        <taxon>Retaria</taxon>
        <taxon>Foraminifera</taxon>
        <taxon>Monothalamids</taxon>
        <taxon>Reticulomyxidae</taxon>
        <taxon>Reticulomyxa</taxon>
    </lineage>
</organism>
<keyword evidence="3" id="KW-1185">Reference proteome</keyword>
<dbReference type="PANTHER" id="PTHR31051">
    <property type="entry name" value="PROTEASOME ASSEMBLY CHAPERONE 3"/>
    <property type="match status" value="1"/>
</dbReference>
<evidence type="ECO:0000256" key="1">
    <source>
        <dbReference type="SAM" id="Phobius"/>
    </source>
</evidence>
<comment type="caution">
    <text evidence="2">The sequence shown here is derived from an EMBL/GenBank/DDBJ whole genome shotgun (WGS) entry which is preliminary data.</text>
</comment>
<dbReference type="Proteomes" id="UP000023152">
    <property type="component" value="Unassembled WGS sequence"/>
</dbReference>
<dbReference type="InterPro" id="IPR018788">
    <property type="entry name" value="Proteasome_assmbl_chp_3"/>
</dbReference>
<protein>
    <submittedName>
        <fullName evidence="2">Uncharacterized protein</fullName>
    </submittedName>
</protein>
<dbReference type="GO" id="GO:0043248">
    <property type="term" value="P:proteasome assembly"/>
    <property type="evidence" value="ECO:0007669"/>
    <property type="project" value="InterPro"/>
</dbReference>
<keyword evidence="1" id="KW-0812">Transmembrane</keyword>
<proteinExistence type="predicted"/>
<evidence type="ECO:0000313" key="2">
    <source>
        <dbReference type="EMBL" id="ETO00316.1"/>
    </source>
</evidence>
<evidence type="ECO:0000313" key="3">
    <source>
        <dbReference type="Proteomes" id="UP000023152"/>
    </source>
</evidence>
<dbReference type="InterPro" id="IPR053720">
    <property type="entry name" value="Psm_Assembly_Chaperone"/>
</dbReference>
<reference evidence="2 3" key="1">
    <citation type="journal article" date="2013" name="Curr. Biol.">
        <title>The Genome of the Foraminiferan Reticulomyxa filosa.</title>
        <authorList>
            <person name="Glockner G."/>
            <person name="Hulsmann N."/>
            <person name="Schleicher M."/>
            <person name="Noegel A.A."/>
            <person name="Eichinger L."/>
            <person name="Gallinger C."/>
            <person name="Pawlowski J."/>
            <person name="Sierra R."/>
            <person name="Euteneuer U."/>
            <person name="Pillet L."/>
            <person name="Moustafa A."/>
            <person name="Platzer M."/>
            <person name="Groth M."/>
            <person name="Szafranski K."/>
            <person name="Schliwa M."/>
        </authorList>
    </citation>
    <scope>NUCLEOTIDE SEQUENCE [LARGE SCALE GENOMIC DNA]</scope>
</reference>
<feature type="transmembrane region" description="Helical" evidence="1">
    <location>
        <begin position="129"/>
        <end position="148"/>
    </location>
</feature>
<name>X6LG23_RETFI</name>